<dbReference type="RefSeq" id="WP_044188915.1">
    <property type="nucleotide sequence ID" value="NZ_JMCB01000006.1"/>
</dbReference>
<reference evidence="2 3" key="1">
    <citation type="submission" date="2014-04" db="EMBL/GenBank/DDBJ databases">
        <title>Genome assembly of Hyalangium minutum DSM 14724.</title>
        <authorList>
            <person name="Sharma G."/>
            <person name="Subramanian S."/>
        </authorList>
    </citation>
    <scope>NUCLEOTIDE SEQUENCE [LARGE SCALE GENOMIC DNA]</scope>
    <source>
        <strain evidence="2 3">DSM 14724</strain>
    </source>
</reference>
<keyword evidence="3" id="KW-1185">Reference proteome</keyword>
<accession>A0A085WKS1</accession>
<feature type="chain" id="PRO_5001799994" description="Lipoprotein" evidence="1">
    <location>
        <begin position="19"/>
        <end position="157"/>
    </location>
</feature>
<dbReference type="STRING" id="394096.DB31_7521"/>
<evidence type="ECO:0000313" key="3">
    <source>
        <dbReference type="Proteomes" id="UP000028725"/>
    </source>
</evidence>
<sequence length="157" mass="16605">MKPAFAVRLCAVLSLSLAAGCLYEQRPYNFTAPQGPEAPIDTLVRALATEGVQPAIVSPELGIVHTRWDNQGICYMPDGAEGSLLRRFTSAVAPSASSGNTVTVRADVQCCRHAMVSPDGASVMGTCATLPAIYESHQREVDQLGSALQNAMARSAR</sequence>
<gene>
    <name evidence="2" type="ORF">DB31_7521</name>
</gene>
<feature type="signal peptide" evidence="1">
    <location>
        <begin position="1"/>
        <end position="18"/>
    </location>
</feature>
<dbReference type="EMBL" id="JMCB01000006">
    <property type="protein sequence ID" value="KFE68284.1"/>
    <property type="molecule type" value="Genomic_DNA"/>
</dbReference>
<evidence type="ECO:0008006" key="4">
    <source>
        <dbReference type="Google" id="ProtNLM"/>
    </source>
</evidence>
<name>A0A085WKS1_9BACT</name>
<dbReference type="AlphaFoldDB" id="A0A085WKS1"/>
<comment type="caution">
    <text evidence="2">The sequence shown here is derived from an EMBL/GenBank/DDBJ whole genome shotgun (WGS) entry which is preliminary data.</text>
</comment>
<evidence type="ECO:0000256" key="1">
    <source>
        <dbReference type="SAM" id="SignalP"/>
    </source>
</evidence>
<proteinExistence type="predicted"/>
<dbReference type="Proteomes" id="UP000028725">
    <property type="component" value="Unassembled WGS sequence"/>
</dbReference>
<keyword evidence="1" id="KW-0732">Signal</keyword>
<organism evidence="2 3">
    <name type="scientific">Hyalangium minutum</name>
    <dbReference type="NCBI Taxonomy" id="394096"/>
    <lineage>
        <taxon>Bacteria</taxon>
        <taxon>Pseudomonadati</taxon>
        <taxon>Myxococcota</taxon>
        <taxon>Myxococcia</taxon>
        <taxon>Myxococcales</taxon>
        <taxon>Cystobacterineae</taxon>
        <taxon>Archangiaceae</taxon>
        <taxon>Hyalangium</taxon>
    </lineage>
</organism>
<dbReference type="OrthoDB" id="5524575at2"/>
<dbReference type="PROSITE" id="PS51257">
    <property type="entry name" value="PROKAR_LIPOPROTEIN"/>
    <property type="match status" value="1"/>
</dbReference>
<evidence type="ECO:0000313" key="2">
    <source>
        <dbReference type="EMBL" id="KFE68284.1"/>
    </source>
</evidence>
<protein>
    <recommendedName>
        <fullName evidence="4">Lipoprotein</fullName>
    </recommendedName>
</protein>